<proteinExistence type="inferred from homology"/>
<accession>W7TL94</accession>
<evidence type="ECO:0000313" key="9">
    <source>
        <dbReference type="Proteomes" id="UP000019335"/>
    </source>
</evidence>
<dbReference type="PANTHER" id="PTHR23149">
    <property type="entry name" value="G PATCH DOMAIN CONTAINING PROTEIN"/>
    <property type="match status" value="1"/>
</dbReference>
<dbReference type="Proteomes" id="UP000019335">
    <property type="component" value="Chromosome 14"/>
</dbReference>
<evidence type="ECO:0000256" key="3">
    <source>
        <dbReference type="ARBA" id="ARBA00022552"/>
    </source>
</evidence>
<feature type="domain" description="G-patch" evidence="7">
    <location>
        <begin position="33"/>
        <end position="79"/>
    </location>
</feature>
<dbReference type="AlphaFoldDB" id="W7TL94"/>
<keyword evidence="2" id="KW-0690">Ribosome biogenesis</keyword>
<dbReference type="InterPro" id="IPR050656">
    <property type="entry name" value="PINX1"/>
</dbReference>
<gene>
    <name evidence="8" type="ORF">Naga_100020g60</name>
</gene>
<dbReference type="EMBL" id="AZIL01001306">
    <property type="protein sequence ID" value="EWM24268.1"/>
    <property type="molecule type" value="Genomic_DNA"/>
</dbReference>
<dbReference type="GO" id="GO:0003676">
    <property type="term" value="F:nucleic acid binding"/>
    <property type="evidence" value="ECO:0007669"/>
    <property type="project" value="InterPro"/>
</dbReference>
<dbReference type="SMART" id="SM00443">
    <property type="entry name" value="G_patch"/>
    <property type="match status" value="1"/>
</dbReference>
<evidence type="ECO:0000256" key="1">
    <source>
        <dbReference type="ARBA" id="ARBA00004604"/>
    </source>
</evidence>
<protein>
    <recommendedName>
        <fullName evidence="6">PinX1-related protein 1</fullName>
    </recommendedName>
</protein>
<comment type="caution">
    <text evidence="8">The sequence shown here is derived from an EMBL/GenBank/DDBJ whole genome shotgun (WGS) entry which is preliminary data.</text>
</comment>
<evidence type="ECO:0000256" key="5">
    <source>
        <dbReference type="ARBA" id="ARBA00038007"/>
    </source>
</evidence>
<comment type="subcellular location">
    <subcellularLocation>
        <location evidence="1">Nucleus</location>
        <location evidence="1">Nucleolus</location>
    </subcellularLocation>
</comment>
<name>W7TL94_9STRA</name>
<organism evidence="8 9">
    <name type="scientific">Nannochloropsis gaditana</name>
    <dbReference type="NCBI Taxonomy" id="72520"/>
    <lineage>
        <taxon>Eukaryota</taxon>
        <taxon>Sar</taxon>
        <taxon>Stramenopiles</taxon>
        <taxon>Ochrophyta</taxon>
        <taxon>Eustigmatophyceae</taxon>
        <taxon>Eustigmatales</taxon>
        <taxon>Monodopsidaceae</taxon>
        <taxon>Nannochloropsis</taxon>
    </lineage>
</organism>
<evidence type="ECO:0000256" key="6">
    <source>
        <dbReference type="ARBA" id="ARBA00041961"/>
    </source>
</evidence>
<dbReference type="PROSITE" id="PS50174">
    <property type="entry name" value="G_PATCH"/>
    <property type="match status" value="1"/>
</dbReference>
<keyword evidence="4" id="KW-0539">Nucleus</keyword>
<evidence type="ECO:0000313" key="8">
    <source>
        <dbReference type="EMBL" id="EWM24268.1"/>
    </source>
</evidence>
<comment type="similarity">
    <text evidence="5">Belongs to the PINX1 family.</text>
</comment>
<dbReference type="PANTHER" id="PTHR23149:SF31">
    <property type="entry name" value="PROTEIN PXR1"/>
    <property type="match status" value="1"/>
</dbReference>
<dbReference type="OrthoDB" id="29523at2759"/>
<keyword evidence="9" id="KW-1185">Reference proteome</keyword>
<reference evidence="8 9" key="1">
    <citation type="journal article" date="2014" name="Mol. Plant">
        <title>Chromosome Scale Genome Assembly and Transcriptome Profiling of Nannochloropsis gaditana in Nitrogen Depletion.</title>
        <authorList>
            <person name="Corteggiani Carpinelli E."/>
            <person name="Telatin A."/>
            <person name="Vitulo N."/>
            <person name="Forcato C."/>
            <person name="D'Angelo M."/>
            <person name="Schiavon R."/>
            <person name="Vezzi A."/>
            <person name="Giacometti G.M."/>
            <person name="Morosinotto T."/>
            <person name="Valle G."/>
        </authorList>
    </citation>
    <scope>NUCLEOTIDE SEQUENCE [LARGE SCALE GENOMIC DNA]</scope>
    <source>
        <strain evidence="8 9">B-31</strain>
    </source>
</reference>
<dbReference type="GO" id="GO:0005730">
    <property type="term" value="C:nucleolus"/>
    <property type="evidence" value="ECO:0007669"/>
    <property type="project" value="UniProtKB-SubCell"/>
</dbReference>
<dbReference type="GO" id="GO:0006364">
    <property type="term" value="P:rRNA processing"/>
    <property type="evidence" value="ECO:0007669"/>
    <property type="project" value="UniProtKB-KW"/>
</dbReference>
<sequence>MAKRTENTAAVHLKSLVGPMQDTLNQHWVDGKKKNFGFKMMMKMGWSDGQGLGKELQGCATHVTVAKKVDSAGLGSVRDETGNAGWTEASATFDSVLSKLNETYKRQEVPLKRKKKRARGEKLPVVPIKVARPRCCCGIPSFCKAKILKSMVQKTCKLFSASGARMVSPNLLRKLAHLDPLFGQPWPDQQLDAPQRERWV</sequence>
<dbReference type="InterPro" id="IPR000467">
    <property type="entry name" value="G_patch_dom"/>
</dbReference>
<evidence type="ECO:0000256" key="2">
    <source>
        <dbReference type="ARBA" id="ARBA00022517"/>
    </source>
</evidence>
<evidence type="ECO:0000256" key="4">
    <source>
        <dbReference type="ARBA" id="ARBA00023242"/>
    </source>
</evidence>
<dbReference type="Pfam" id="PF01585">
    <property type="entry name" value="G-patch"/>
    <property type="match status" value="1"/>
</dbReference>
<evidence type="ECO:0000259" key="7">
    <source>
        <dbReference type="PROSITE" id="PS50174"/>
    </source>
</evidence>
<keyword evidence="3" id="KW-0698">rRNA processing</keyword>